<keyword evidence="3" id="KW-1185">Reference proteome</keyword>
<organism evidence="2 3">
    <name type="scientific">Tahibacter soli</name>
    <dbReference type="NCBI Taxonomy" id="2983605"/>
    <lineage>
        <taxon>Bacteria</taxon>
        <taxon>Pseudomonadati</taxon>
        <taxon>Pseudomonadota</taxon>
        <taxon>Gammaproteobacteria</taxon>
        <taxon>Lysobacterales</taxon>
        <taxon>Rhodanobacteraceae</taxon>
        <taxon>Tahibacter</taxon>
    </lineage>
</organism>
<evidence type="ECO:0000313" key="2">
    <source>
        <dbReference type="EMBL" id="MDC8016212.1"/>
    </source>
</evidence>
<proteinExistence type="predicted"/>
<keyword evidence="1" id="KW-0732">Signal</keyword>
<comment type="caution">
    <text evidence="2">The sequence shown here is derived from an EMBL/GenBank/DDBJ whole genome shotgun (WGS) entry which is preliminary data.</text>
</comment>
<evidence type="ECO:0000313" key="3">
    <source>
        <dbReference type="Proteomes" id="UP001139971"/>
    </source>
</evidence>
<dbReference type="RefSeq" id="WP_263542507.1">
    <property type="nucleotide sequence ID" value="NZ_JAOVZO020000023.1"/>
</dbReference>
<gene>
    <name evidence="2" type="ORF">OD750_027100</name>
</gene>
<evidence type="ECO:0008006" key="4">
    <source>
        <dbReference type="Google" id="ProtNLM"/>
    </source>
</evidence>
<feature type="chain" id="PRO_5040873743" description="Tetratricopeptide repeat protein" evidence="1">
    <location>
        <begin position="27"/>
        <end position="621"/>
    </location>
</feature>
<feature type="signal peptide" evidence="1">
    <location>
        <begin position="1"/>
        <end position="26"/>
    </location>
</feature>
<sequence>MRSAAVIRFSLFAFILGMPLSLPASAQLMGASAQSPSVAVSDERTELSALILYDLEFVLLTWKAAGPRDKLMEIWLSATQTRLNNLKAIARDATLEQNVVGAIEVVQQILDDYKSLVGSLKSTDFTIDAGKVDADREGPGVGFFMDNVGLADSLEASAGAAVGAVVGAPAAVVAGVVLAIRAAVDEYEYQTDRASRFAKLDQLKDAHVKELVESNRRKFEDRQSNLMSLGTLLGERLGVRVPDYSLSGRAREQNPSPFGQVLRAYDQVNARDWAAAAAAFVRAAQMFPVRSGGIEQIYATHYRAPYYLLAGHLSEFQALHGPGGIDRAAARRALDSYAAAAQHSHGDAFPYAYRVSHGRALAILGQADAAAQIAREIAAQTGPTSADHAARLYDAAGIYALAGEVEPAMQALRHSFSTFPRRDRYAYKDPQFAQLRQSHDQALKELTDHPLAGGRWILTTDSRRMFKFGPNGSFQQVRLEPSQTIAYLDGHWQTGPEGALQLTGRIDRDTSATRPDVSLRYKLDSEARQLVLFSPADGQTLTFQRHDDNYPPSDLKFADRELSADGLWRWRGTVAANASSPPDLFDARFATAMDPAEKKRVIWYVRNDPLLGRKLELWKEK</sequence>
<dbReference type="EMBL" id="JAOVZO020000023">
    <property type="protein sequence ID" value="MDC8016212.1"/>
    <property type="molecule type" value="Genomic_DNA"/>
</dbReference>
<dbReference type="Proteomes" id="UP001139971">
    <property type="component" value="Unassembled WGS sequence"/>
</dbReference>
<evidence type="ECO:0000256" key="1">
    <source>
        <dbReference type="SAM" id="SignalP"/>
    </source>
</evidence>
<protein>
    <recommendedName>
        <fullName evidence="4">Tetratricopeptide repeat protein</fullName>
    </recommendedName>
</protein>
<name>A0A9X4BMD1_9GAMM</name>
<dbReference type="AlphaFoldDB" id="A0A9X4BMD1"/>
<reference evidence="2" key="1">
    <citation type="submission" date="2023-02" db="EMBL/GenBank/DDBJ databases">
        <title>Tahibacter soli sp. nov. isolated from soil.</title>
        <authorList>
            <person name="Baek J.H."/>
            <person name="Lee J.K."/>
            <person name="Choi D.G."/>
            <person name="Jeon C.O."/>
        </authorList>
    </citation>
    <scope>NUCLEOTIDE SEQUENCE</scope>
    <source>
        <strain evidence="2">BL</strain>
    </source>
</reference>
<accession>A0A9X4BMD1</accession>